<dbReference type="Pfam" id="PF00574">
    <property type="entry name" value="CLP_protease"/>
    <property type="match status" value="1"/>
</dbReference>
<dbReference type="NCBIfam" id="NF045542">
    <property type="entry name" value="Clp_rel_HeadMat"/>
    <property type="match status" value="1"/>
</dbReference>
<dbReference type="Proteomes" id="UP000774947">
    <property type="component" value="Unassembled WGS sequence"/>
</dbReference>
<gene>
    <name evidence="7" type="ORF">K8W17_00530</name>
</gene>
<dbReference type="Gene3D" id="3.90.226.10">
    <property type="entry name" value="2-enoyl-CoA Hydratase, Chain A, domain 1"/>
    <property type="match status" value="1"/>
</dbReference>
<dbReference type="SUPFAM" id="SSF52096">
    <property type="entry name" value="ClpP/crotonase"/>
    <property type="match status" value="1"/>
</dbReference>
<evidence type="ECO:0000256" key="1">
    <source>
        <dbReference type="ARBA" id="ARBA00007039"/>
    </source>
</evidence>
<dbReference type="PANTHER" id="PTHR10381:SF70">
    <property type="entry name" value="ATP-DEPENDENT CLP PROTEASE PROTEOLYTIC SUBUNIT"/>
    <property type="match status" value="1"/>
</dbReference>
<reference evidence="7" key="1">
    <citation type="journal article" date="2021" name="PeerJ">
        <title>Extensive microbial diversity within the chicken gut microbiome revealed by metagenomics and culture.</title>
        <authorList>
            <person name="Gilroy R."/>
            <person name="Ravi A."/>
            <person name="Getino M."/>
            <person name="Pursley I."/>
            <person name="Horton D.L."/>
            <person name="Alikhan N.F."/>
            <person name="Baker D."/>
            <person name="Gharbi K."/>
            <person name="Hall N."/>
            <person name="Watson M."/>
            <person name="Adriaenssens E.M."/>
            <person name="Foster-Nyarko E."/>
            <person name="Jarju S."/>
            <person name="Secka A."/>
            <person name="Antonio M."/>
            <person name="Oren A."/>
            <person name="Chaudhuri R.R."/>
            <person name="La Ragione R."/>
            <person name="Hildebrand F."/>
            <person name="Pallen M.J."/>
        </authorList>
    </citation>
    <scope>NUCLEOTIDE SEQUENCE</scope>
    <source>
        <strain evidence="7">CHK173-2119</strain>
    </source>
</reference>
<dbReference type="GO" id="GO:0004252">
    <property type="term" value="F:serine-type endopeptidase activity"/>
    <property type="evidence" value="ECO:0007669"/>
    <property type="project" value="InterPro"/>
</dbReference>
<dbReference type="GO" id="GO:0004176">
    <property type="term" value="F:ATP-dependent peptidase activity"/>
    <property type="evidence" value="ECO:0007669"/>
    <property type="project" value="InterPro"/>
</dbReference>
<comment type="similarity">
    <text evidence="1 6">Belongs to the peptidase S14 family.</text>
</comment>
<keyword evidence="5" id="KW-0720">Serine protease</keyword>
<evidence type="ECO:0000256" key="6">
    <source>
        <dbReference type="RuleBase" id="RU003567"/>
    </source>
</evidence>
<name>A0A921DU66_9LACO</name>
<dbReference type="InterPro" id="IPR001907">
    <property type="entry name" value="ClpP"/>
</dbReference>
<evidence type="ECO:0000256" key="4">
    <source>
        <dbReference type="ARBA" id="ARBA00022801"/>
    </source>
</evidence>
<keyword evidence="3 7" id="KW-0645">Protease</keyword>
<proteinExistence type="inferred from homology"/>
<evidence type="ECO:0000256" key="3">
    <source>
        <dbReference type="ARBA" id="ARBA00022670"/>
    </source>
</evidence>
<dbReference type="CDD" id="cd07016">
    <property type="entry name" value="S14_ClpP_1"/>
    <property type="match status" value="1"/>
</dbReference>
<sequence length="250" mass="26979">MKKINVKGPIISNDDKWIYDMLEMDSTAPKDVIDGLPDDGSTVEVDINSGGGLVTAGSEIYTALMNYSGKVTVNIMGMAASAASVIAMAGNPTRISPVGQIMIHNVAGGWVGDYRDQAKLSEILKQSSEAIANAYRLKTGLSMEDLQAKMDSETYLNADQAKELGFVDEIMFDDQIELVADGGSGMLPKPAIDKITELMKQNNSGMITARSIDPFKLSDSDIDRITTAVAQKLNVKPKVQTEKTFNPFAF</sequence>
<comment type="caution">
    <text evidence="7">The sequence shown here is derived from an EMBL/GenBank/DDBJ whole genome shotgun (WGS) entry which is preliminary data.</text>
</comment>
<evidence type="ECO:0000256" key="2">
    <source>
        <dbReference type="ARBA" id="ARBA00022490"/>
    </source>
</evidence>
<dbReference type="AlphaFoldDB" id="A0A921DU66"/>
<organism evidence="7 8">
    <name type="scientific">Lapidilactobacillus dextrinicus</name>
    <dbReference type="NCBI Taxonomy" id="51664"/>
    <lineage>
        <taxon>Bacteria</taxon>
        <taxon>Bacillati</taxon>
        <taxon>Bacillota</taxon>
        <taxon>Bacilli</taxon>
        <taxon>Lactobacillales</taxon>
        <taxon>Lactobacillaceae</taxon>
        <taxon>Lapidilactobacillus</taxon>
    </lineage>
</organism>
<dbReference type="GO" id="GO:0009368">
    <property type="term" value="C:endopeptidase Clp complex"/>
    <property type="evidence" value="ECO:0007669"/>
    <property type="project" value="TreeGrafter"/>
</dbReference>
<dbReference type="PRINTS" id="PR00127">
    <property type="entry name" value="CLPPROTEASEP"/>
</dbReference>
<keyword evidence="4" id="KW-0378">Hydrolase</keyword>
<evidence type="ECO:0000313" key="7">
    <source>
        <dbReference type="EMBL" id="HJE14550.1"/>
    </source>
</evidence>
<reference evidence="7" key="2">
    <citation type="submission" date="2021-09" db="EMBL/GenBank/DDBJ databases">
        <authorList>
            <person name="Gilroy R."/>
        </authorList>
    </citation>
    <scope>NUCLEOTIDE SEQUENCE</scope>
    <source>
        <strain evidence="7">CHK173-2119</strain>
    </source>
</reference>
<dbReference type="InterPro" id="IPR029045">
    <property type="entry name" value="ClpP/crotonase-like_dom_sf"/>
</dbReference>
<dbReference type="InterPro" id="IPR023562">
    <property type="entry name" value="ClpP/TepA"/>
</dbReference>
<dbReference type="EMBL" id="DYXY01000013">
    <property type="protein sequence ID" value="HJE14550.1"/>
    <property type="molecule type" value="Genomic_DNA"/>
</dbReference>
<dbReference type="GO" id="GO:0006515">
    <property type="term" value="P:protein quality control for misfolded or incompletely synthesized proteins"/>
    <property type="evidence" value="ECO:0007669"/>
    <property type="project" value="TreeGrafter"/>
</dbReference>
<accession>A0A921DU66</accession>
<evidence type="ECO:0000256" key="5">
    <source>
        <dbReference type="ARBA" id="ARBA00022825"/>
    </source>
</evidence>
<protein>
    <recommendedName>
        <fullName evidence="6">ATP-dependent Clp protease proteolytic subunit</fullName>
    </recommendedName>
</protein>
<evidence type="ECO:0000313" key="8">
    <source>
        <dbReference type="Proteomes" id="UP000774947"/>
    </source>
</evidence>
<keyword evidence="2" id="KW-0963">Cytoplasm</keyword>
<dbReference type="GO" id="GO:0051117">
    <property type="term" value="F:ATPase binding"/>
    <property type="evidence" value="ECO:0007669"/>
    <property type="project" value="TreeGrafter"/>
</dbReference>
<dbReference type="PANTHER" id="PTHR10381">
    <property type="entry name" value="ATP-DEPENDENT CLP PROTEASE PROTEOLYTIC SUBUNIT"/>
    <property type="match status" value="1"/>
</dbReference>